<reference evidence="2" key="1">
    <citation type="submission" date="2011-03" db="EMBL/GenBank/DDBJ databases">
        <title>The genome sequence of Vavraia culicis strain floridensis.</title>
        <authorList>
            <consortium name="The Broad Institute Genome Sequencing Platform"/>
            <person name="Cuomo C."/>
            <person name="Becnel J."/>
            <person name="Sanscrainte N."/>
            <person name="Young S.K."/>
            <person name="Zeng Q."/>
            <person name="Gargeya S."/>
            <person name="Fitzgerald M."/>
            <person name="Haas B."/>
            <person name="Abouelleil A."/>
            <person name="Alvarado L."/>
            <person name="Arachchi H.M."/>
            <person name="Berlin A."/>
            <person name="Chapman S.B."/>
            <person name="Gearin G."/>
            <person name="Goldberg J."/>
            <person name="Griggs A."/>
            <person name="Gujja S."/>
            <person name="Hansen M."/>
            <person name="Heiman D."/>
            <person name="Howarth C."/>
            <person name="Larimer J."/>
            <person name="Lui A."/>
            <person name="MacDonald P.J.P."/>
            <person name="McCowen C."/>
            <person name="Montmayeur A."/>
            <person name="Murphy C."/>
            <person name="Neiman D."/>
            <person name="Pearson M."/>
            <person name="Priest M."/>
            <person name="Roberts A."/>
            <person name="Saif S."/>
            <person name="Shea T."/>
            <person name="Sisk P."/>
            <person name="Stolte C."/>
            <person name="Sykes S."/>
            <person name="Wortman J."/>
            <person name="Nusbaum C."/>
            <person name="Birren B."/>
        </authorList>
    </citation>
    <scope>NUCLEOTIDE SEQUENCE [LARGE SCALE GENOMIC DNA]</scope>
    <source>
        <strain evidence="2">floridensis</strain>
    </source>
</reference>
<keyword evidence="2" id="KW-1185">Reference proteome</keyword>
<proteinExistence type="predicted"/>
<accession>L2GVG6</accession>
<dbReference type="EMBL" id="GL877421">
    <property type="protein sequence ID" value="ELA47283.1"/>
    <property type="molecule type" value="Genomic_DNA"/>
</dbReference>
<gene>
    <name evidence="1" type="ORF">VCUG_01279</name>
</gene>
<dbReference type="AlphaFoldDB" id="L2GVG6"/>
<dbReference type="VEuPathDB" id="MicrosporidiaDB:VCUG_01279"/>
<dbReference type="RefSeq" id="XP_008074297.1">
    <property type="nucleotide sequence ID" value="XM_008076106.1"/>
</dbReference>
<dbReference type="Proteomes" id="UP000011081">
    <property type="component" value="Unassembled WGS sequence"/>
</dbReference>
<dbReference type="HOGENOM" id="CLU_081169_0_0_1"/>
<dbReference type="GeneID" id="19879158"/>
<dbReference type="InParanoid" id="L2GVG6"/>
<dbReference type="OMA" id="EIRYFMC"/>
<evidence type="ECO:0000313" key="2">
    <source>
        <dbReference type="Proteomes" id="UP000011081"/>
    </source>
</evidence>
<name>L2GVG6_VAVCU</name>
<evidence type="ECO:0000313" key="1">
    <source>
        <dbReference type="EMBL" id="ELA47283.1"/>
    </source>
</evidence>
<dbReference type="OrthoDB" id="2190145at2759"/>
<protein>
    <submittedName>
        <fullName evidence="1">Uncharacterized protein</fullName>
    </submittedName>
</protein>
<sequence>MLVLLAMCYARNQVMISMDLTDQELEKLSANDKESKMYTAKSDPRNPDFNHLLGLPSREPERFTPRCASNEEVAQMHNDLDSMDEYINDQLGLPKGSVPTINNKKAFKRLHDWIMLHFDDLALNGRLAISLEIRYFMCTYIVAFIPAQFAFFFPRALVSVIPATDKPIINDFVKALKTFLDFVKANESGELFITFSIGRTFNLKNDFDFILSIPKKILSDPLYLLKQALMFDLKAAGLEEYRAKVSKNVLRKK</sequence>
<organism evidence="1 2">
    <name type="scientific">Vavraia culicis (isolate floridensis)</name>
    <name type="common">Microsporidian parasite</name>
    <dbReference type="NCBI Taxonomy" id="948595"/>
    <lineage>
        <taxon>Eukaryota</taxon>
        <taxon>Fungi</taxon>
        <taxon>Fungi incertae sedis</taxon>
        <taxon>Microsporidia</taxon>
        <taxon>Pleistophoridae</taxon>
        <taxon>Vavraia</taxon>
    </lineage>
</organism>